<gene>
    <name evidence="1" type="ORF">KHC33_04080</name>
</gene>
<dbReference type="Proteomes" id="UP000680656">
    <property type="component" value="Chromosome"/>
</dbReference>
<evidence type="ECO:0000313" key="2">
    <source>
        <dbReference type="Proteomes" id="UP000680656"/>
    </source>
</evidence>
<name>A0A8E7EKH3_9EURY</name>
<reference evidence="1 2" key="1">
    <citation type="submission" date="2021-05" db="EMBL/GenBank/DDBJ databases">
        <title>A novel Methanospirillum isolate from a pyrite-forming mixed culture.</title>
        <authorList>
            <person name="Bunk B."/>
            <person name="Sproer C."/>
            <person name="Spring S."/>
            <person name="Pester M."/>
        </authorList>
    </citation>
    <scope>NUCLEOTIDE SEQUENCE [LARGE SCALE GENOMIC DNA]</scope>
    <source>
        <strain evidence="1 2">J.3.6.1-F.2.7.3</strain>
    </source>
</reference>
<keyword evidence="2" id="KW-1185">Reference proteome</keyword>
<accession>A0A8E7EKH3</accession>
<dbReference type="EMBL" id="CP075546">
    <property type="protein sequence ID" value="QVV89701.1"/>
    <property type="molecule type" value="Genomic_DNA"/>
</dbReference>
<dbReference type="AlphaFoldDB" id="A0A8E7EKH3"/>
<dbReference type="RefSeq" id="WP_214420491.1">
    <property type="nucleotide sequence ID" value="NZ_CP075546.1"/>
</dbReference>
<dbReference type="GeneID" id="65096334"/>
<dbReference type="KEGG" id="mrtj:KHC33_04080"/>
<proteinExistence type="predicted"/>
<protein>
    <submittedName>
        <fullName evidence="1">Uncharacterized protein</fullName>
    </submittedName>
</protein>
<evidence type="ECO:0000313" key="1">
    <source>
        <dbReference type="EMBL" id="QVV89701.1"/>
    </source>
</evidence>
<sequence length="120" mass="14690">MSLDQYNEEIGEKWYFGDACENWGYRVKIVTLKQDIEEIFGEEWESSIDDVDFIEDEPLMLIQIKRFDEDGDEFLMAYFFDVKRSRHMSDKELIEFLKRYDYPDNNIQNAIRYYPGYYQE</sequence>
<organism evidence="1 2">
    <name type="scientific">Methanospirillum purgamenti</name>
    <dbReference type="NCBI Taxonomy" id="2834276"/>
    <lineage>
        <taxon>Archaea</taxon>
        <taxon>Methanobacteriati</taxon>
        <taxon>Methanobacteriota</taxon>
        <taxon>Stenosarchaea group</taxon>
        <taxon>Methanomicrobia</taxon>
        <taxon>Methanomicrobiales</taxon>
        <taxon>Methanospirillaceae</taxon>
        <taxon>Methanospirillum</taxon>
    </lineage>
</organism>